<gene>
    <name evidence="2" type="ORF">NCTC11088_00032</name>
</gene>
<feature type="transmembrane region" description="Helical" evidence="1">
    <location>
        <begin position="12"/>
        <end position="40"/>
    </location>
</feature>
<feature type="transmembrane region" description="Helical" evidence="1">
    <location>
        <begin position="83"/>
        <end position="100"/>
    </location>
</feature>
<proteinExistence type="predicted"/>
<organism evidence="2 3">
    <name type="scientific">Peptoniphilus indolicus</name>
    <dbReference type="NCBI Taxonomy" id="33030"/>
    <lineage>
        <taxon>Bacteria</taxon>
        <taxon>Bacillati</taxon>
        <taxon>Bacillota</taxon>
        <taxon>Tissierellia</taxon>
        <taxon>Tissierellales</taxon>
        <taxon>Peptoniphilaceae</taxon>
        <taxon>Peptoniphilus</taxon>
    </lineage>
</organism>
<evidence type="ECO:0000313" key="3">
    <source>
        <dbReference type="Proteomes" id="UP000254777"/>
    </source>
</evidence>
<reference evidence="2 3" key="1">
    <citation type="submission" date="2018-06" db="EMBL/GenBank/DDBJ databases">
        <authorList>
            <consortium name="Pathogen Informatics"/>
            <person name="Doyle S."/>
        </authorList>
    </citation>
    <scope>NUCLEOTIDE SEQUENCE [LARGE SCALE GENOMIC DNA]</scope>
    <source>
        <strain evidence="2 3">NCTC11088</strain>
    </source>
</reference>
<evidence type="ECO:0000313" key="2">
    <source>
        <dbReference type="EMBL" id="SUB74302.1"/>
    </source>
</evidence>
<keyword evidence="1" id="KW-0812">Transmembrane</keyword>
<sequence>MKRFFTIISNLTVYYLIMSKIIQGHNIVCSLIALLVWQVLNYILIKKKIFIKPSNYKWKKYIQVSLGFSILLTYQLNSMYGSLGNEIGMLIMLILIGILLM</sequence>
<protein>
    <submittedName>
        <fullName evidence="2">Uncharacterized protein</fullName>
    </submittedName>
</protein>
<keyword evidence="1" id="KW-1133">Transmembrane helix</keyword>
<accession>A0A379D9N2</accession>
<name>A0A379D9N2_9FIRM</name>
<dbReference type="Proteomes" id="UP000254777">
    <property type="component" value="Unassembled WGS sequence"/>
</dbReference>
<evidence type="ECO:0000256" key="1">
    <source>
        <dbReference type="SAM" id="Phobius"/>
    </source>
</evidence>
<dbReference type="AlphaFoldDB" id="A0A379D9N2"/>
<keyword evidence="1" id="KW-0472">Membrane</keyword>
<dbReference type="RefSeq" id="WP_040552865.1">
    <property type="nucleotide sequence ID" value="NZ_UGTH01000001.1"/>
</dbReference>
<dbReference type="EMBL" id="UGTH01000001">
    <property type="protein sequence ID" value="SUB74302.1"/>
    <property type="molecule type" value="Genomic_DNA"/>
</dbReference>